<keyword evidence="2" id="KW-1185">Reference proteome</keyword>
<dbReference type="Proteomes" id="UP000824533">
    <property type="component" value="Linkage Group LG03"/>
</dbReference>
<dbReference type="EMBL" id="CM034389">
    <property type="protein sequence ID" value="KAJ0182600.1"/>
    <property type="molecule type" value="Genomic_DNA"/>
</dbReference>
<reference evidence="1 2" key="1">
    <citation type="journal article" date="2021" name="Front. Genet.">
        <title>Chromosome-Level Genome Assembly Reveals Significant Gene Expansion in the Toll and IMD Signaling Pathways of Dendrolimus kikuchii.</title>
        <authorList>
            <person name="Zhou J."/>
            <person name="Wu P."/>
            <person name="Xiong Z."/>
            <person name="Liu N."/>
            <person name="Zhao N."/>
            <person name="Ji M."/>
            <person name="Qiu Y."/>
            <person name="Yang B."/>
        </authorList>
    </citation>
    <scope>NUCLEOTIDE SEQUENCE [LARGE SCALE GENOMIC DNA]</scope>
    <source>
        <strain evidence="1">Ann1</strain>
    </source>
</reference>
<evidence type="ECO:0000313" key="2">
    <source>
        <dbReference type="Proteomes" id="UP000824533"/>
    </source>
</evidence>
<accession>A0ACC1DFK1</accession>
<sequence length="522" mass="58316">MIKKQRNKMSKEKRSLAVAPRTQKVIKLVPPDGGWGWMVLAGIALCNIFNQSMLSLFSLLYGDALEAMGYNTQGAAVVLSTMLFVSNFGGPIAGAIVKLTSARLVSVVGACSCTVGIFLSGFSTNIWHLMFTYGILLGLGLGFIQNSSFVAINSYFTSKKSRAVGLANVGTGVGQTLMPHLVQYLLENYGFRGACLLLSGLSLHGICGTMLIQPVEWHMKRVETEIEIDEKVHLLPEKLKDIVINKDSKLIHDLRTNRRATEPELANGQEKSMDWNNKKSQSVKDLNITRMNKSHQNGLNGHSVILLPQRKSTLRKLYDLFDISLLSSPRFLNIIIGTALAVTSIQNFSMLYPFFLQKVANMDKKQTALCMSAVAFADICGRLVLPIFQDKYKIKARWMLIMTCTWLIIVRQIMAYQTYLTTLIIMSCLYGFGRSMIIVARNIAVSENCRMEQVPAAVGLGMLTMGIIVPPTGYFLGWIRDYTDSYILCITAQNFLLVILLATWIPDMLYLWIRDKNKRSKT</sequence>
<proteinExistence type="predicted"/>
<organism evidence="1 2">
    <name type="scientific">Dendrolimus kikuchii</name>
    <dbReference type="NCBI Taxonomy" id="765133"/>
    <lineage>
        <taxon>Eukaryota</taxon>
        <taxon>Metazoa</taxon>
        <taxon>Ecdysozoa</taxon>
        <taxon>Arthropoda</taxon>
        <taxon>Hexapoda</taxon>
        <taxon>Insecta</taxon>
        <taxon>Pterygota</taxon>
        <taxon>Neoptera</taxon>
        <taxon>Endopterygota</taxon>
        <taxon>Lepidoptera</taxon>
        <taxon>Glossata</taxon>
        <taxon>Ditrysia</taxon>
        <taxon>Bombycoidea</taxon>
        <taxon>Lasiocampidae</taxon>
        <taxon>Dendrolimus</taxon>
    </lineage>
</organism>
<gene>
    <name evidence="1" type="ORF">K1T71_001969</name>
</gene>
<name>A0ACC1DFK1_9NEOP</name>
<protein>
    <submittedName>
        <fullName evidence="1">Uncharacterized protein</fullName>
    </submittedName>
</protein>
<evidence type="ECO:0000313" key="1">
    <source>
        <dbReference type="EMBL" id="KAJ0182600.1"/>
    </source>
</evidence>
<comment type="caution">
    <text evidence="1">The sequence shown here is derived from an EMBL/GenBank/DDBJ whole genome shotgun (WGS) entry which is preliminary data.</text>
</comment>